<gene>
    <name evidence="3" type="ORF">WN944_026346</name>
</gene>
<evidence type="ECO:0000256" key="2">
    <source>
        <dbReference type="SAM" id="Phobius"/>
    </source>
</evidence>
<comment type="caution">
    <text evidence="3">The sequence shown here is derived from an EMBL/GenBank/DDBJ whole genome shotgun (WGS) entry which is preliminary data.</text>
</comment>
<feature type="region of interest" description="Disordered" evidence="1">
    <location>
        <begin position="103"/>
        <end position="122"/>
    </location>
</feature>
<protein>
    <submittedName>
        <fullName evidence="3">Uncharacterized protein</fullName>
    </submittedName>
</protein>
<reference evidence="3 4" key="1">
    <citation type="submission" date="2024-05" db="EMBL/GenBank/DDBJ databases">
        <title>Haplotype-resolved chromosome-level genome assembly of Huyou (Citrus changshanensis).</title>
        <authorList>
            <person name="Miao C."/>
            <person name="Chen W."/>
            <person name="Wu Y."/>
            <person name="Wang L."/>
            <person name="Zhao S."/>
            <person name="Grierson D."/>
            <person name="Xu C."/>
            <person name="Chen K."/>
        </authorList>
    </citation>
    <scope>NUCLEOTIDE SEQUENCE [LARGE SCALE GENOMIC DNA]</scope>
    <source>
        <strain evidence="3">01-14</strain>
        <tissue evidence="3">Leaf</tissue>
    </source>
</reference>
<keyword evidence="2" id="KW-0812">Transmembrane</keyword>
<evidence type="ECO:0000313" key="4">
    <source>
        <dbReference type="Proteomes" id="UP001428341"/>
    </source>
</evidence>
<dbReference type="EMBL" id="JBCGBO010000024">
    <property type="protein sequence ID" value="KAK9183197.1"/>
    <property type="molecule type" value="Genomic_DNA"/>
</dbReference>
<dbReference type="Proteomes" id="UP001428341">
    <property type="component" value="Unassembled WGS sequence"/>
</dbReference>
<accession>A0AAP0LSB9</accession>
<sequence>MEHHHQDQYQHHHHHHQQQQQEEHHHHRHHHDHQQEEQYHHHHHHKQEEQQHHHHHHHHKQEEEQQQHHHHHHHHHKQEEEQQQQHQQEYIGYPIILKSFQNPTNISRQNPTNISQQNSTIHPKPQQSSCCGFLFFIIFLVGIVLLLTLPSHHRKLKFELDSLSVNPLNISNNSSNITANWNIIFSATDFESCHFGCKHHDTYYDSPIEVSIFYNDSIITYKAIDSPLSQYFAEQHRRVTHANTGVSSEHIDLSIADAIVADLVSSPRRTVNFAVTVQTIVQIERSEHHHDRDDSASWQLTASCEQVSVGFSSDDMMEGTMHGGSRTCKTSLMAT</sequence>
<feature type="region of interest" description="Disordered" evidence="1">
    <location>
        <begin position="1"/>
        <end position="87"/>
    </location>
</feature>
<feature type="region of interest" description="Disordered" evidence="1">
    <location>
        <begin position="315"/>
        <end position="335"/>
    </location>
</feature>
<evidence type="ECO:0000256" key="1">
    <source>
        <dbReference type="SAM" id="MobiDB-lite"/>
    </source>
</evidence>
<evidence type="ECO:0000313" key="3">
    <source>
        <dbReference type="EMBL" id="KAK9183197.1"/>
    </source>
</evidence>
<feature type="transmembrane region" description="Helical" evidence="2">
    <location>
        <begin position="132"/>
        <end position="149"/>
    </location>
</feature>
<feature type="compositionally biased region" description="Basic and acidic residues" evidence="1">
    <location>
        <begin position="1"/>
        <end position="10"/>
    </location>
</feature>
<proteinExistence type="predicted"/>
<keyword evidence="2" id="KW-0472">Membrane</keyword>
<organism evidence="3 4">
    <name type="scientific">Citrus x changshan-huyou</name>
    <dbReference type="NCBI Taxonomy" id="2935761"/>
    <lineage>
        <taxon>Eukaryota</taxon>
        <taxon>Viridiplantae</taxon>
        <taxon>Streptophyta</taxon>
        <taxon>Embryophyta</taxon>
        <taxon>Tracheophyta</taxon>
        <taxon>Spermatophyta</taxon>
        <taxon>Magnoliopsida</taxon>
        <taxon>eudicotyledons</taxon>
        <taxon>Gunneridae</taxon>
        <taxon>Pentapetalae</taxon>
        <taxon>rosids</taxon>
        <taxon>malvids</taxon>
        <taxon>Sapindales</taxon>
        <taxon>Rutaceae</taxon>
        <taxon>Aurantioideae</taxon>
        <taxon>Citrus</taxon>
    </lineage>
</organism>
<dbReference type="AlphaFoldDB" id="A0AAP0LSB9"/>
<keyword evidence="2" id="KW-1133">Transmembrane helix</keyword>
<name>A0AAP0LSB9_9ROSI</name>
<keyword evidence="4" id="KW-1185">Reference proteome</keyword>